<evidence type="ECO:0000256" key="2">
    <source>
        <dbReference type="ARBA" id="ARBA00004651"/>
    </source>
</evidence>
<evidence type="ECO:0000313" key="13">
    <source>
        <dbReference type="EMBL" id="EJZ84255.1"/>
    </source>
</evidence>
<dbReference type="AlphaFoldDB" id="K0ZA19"/>
<dbReference type="CDD" id="cd00082">
    <property type="entry name" value="HisKA"/>
    <property type="match status" value="1"/>
</dbReference>
<dbReference type="PATRIC" id="fig|742818.3.peg.612"/>
<sequence>MGAHKNDSTFSPSQERAKRARRKTFAPFSIGKQAALFVCLTILLLFVDLFLYMGITIYENNQAFGSGTPKGVTMKIGEDLVRNEDGDYELSTYAQNWMDEEQCWAILISNEGTVDWSRNAPESVIRPYTLADAATFARMGYLDDYPCFICKRDDGILVTGFPKDSYAMFPLNYWPQQTMLRTPFYIFFIFIVDAGIMFLAYFVSRRRVEKNIEPMVKSLDDLARGKPAHINATGSLSEVGESINAASAIMRRKDEARKRWVAGVSHDIRTPLAIAMGHAEGIAENQSLSDEVRASARIVVRQSARIRDLVSDLNIASKLEYDMQPLDAHPAAFARMVRSIAADCANDRLDERFSIEADISPAAEQVRVSLDERLITRAVRNLIDNSLRHNDGGCTITLGADVREGFALLRVADDGTGMAEESIARLNLEAQNIASSAFSEDRRDNGPVPPPHYEEYAAMGARAARAPIAPESEAGSAEMPPSLRPKELAGFNDHGLGLSLVARIVIAHGGRIDFSTSDPAGFETTMRFPLESS</sequence>
<dbReference type="SUPFAM" id="SSF47384">
    <property type="entry name" value="Homodimeric domain of signal transducing histidine kinase"/>
    <property type="match status" value="1"/>
</dbReference>
<organism evidence="13 14">
    <name type="scientific">Slackia piriformis YIT 12062</name>
    <dbReference type="NCBI Taxonomy" id="742818"/>
    <lineage>
        <taxon>Bacteria</taxon>
        <taxon>Bacillati</taxon>
        <taxon>Actinomycetota</taxon>
        <taxon>Coriobacteriia</taxon>
        <taxon>Eggerthellales</taxon>
        <taxon>Eggerthellaceae</taxon>
        <taxon>Slackia</taxon>
    </lineage>
</organism>
<dbReference type="Gene3D" id="3.30.565.10">
    <property type="entry name" value="Histidine kinase-like ATPase, C-terminal domain"/>
    <property type="match status" value="1"/>
</dbReference>
<gene>
    <name evidence="13" type="ORF">HMPREF9451_00564</name>
</gene>
<dbReference type="PANTHER" id="PTHR44936:SF10">
    <property type="entry name" value="SENSOR PROTEIN RSTB"/>
    <property type="match status" value="1"/>
</dbReference>
<keyword evidence="11" id="KW-0812">Transmembrane</keyword>
<evidence type="ECO:0000256" key="4">
    <source>
        <dbReference type="ARBA" id="ARBA00022475"/>
    </source>
</evidence>
<dbReference type="GO" id="GO:0005524">
    <property type="term" value="F:ATP binding"/>
    <property type="evidence" value="ECO:0007669"/>
    <property type="project" value="UniProtKB-KW"/>
</dbReference>
<feature type="transmembrane region" description="Helical" evidence="11">
    <location>
        <begin position="34"/>
        <end position="55"/>
    </location>
</feature>
<dbReference type="InParanoid" id="K0ZA19"/>
<dbReference type="SMART" id="SM00387">
    <property type="entry name" value="HATPase_c"/>
    <property type="match status" value="1"/>
</dbReference>
<dbReference type="PRINTS" id="PR00344">
    <property type="entry name" value="BCTRLSENSOR"/>
</dbReference>
<dbReference type="GO" id="GO:0000155">
    <property type="term" value="F:phosphorelay sensor kinase activity"/>
    <property type="evidence" value="ECO:0007669"/>
    <property type="project" value="InterPro"/>
</dbReference>
<dbReference type="GO" id="GO:0005886">
    <property type="term" value="C:plasma membrane"/>
    <property type="evidence" value="ECO:0007669"/>
    <property type="project" value="UniProtKB-SubCell"/>
</dbReference>
<evidence type="ECO:0000256" key="3">
    <source>
        <dbReference type="ARBA" id="ARBA00012438"/>
    </source>
</evidence>
<dbReference type="InterPro" id="IPR003661">
    <property type="entry name" value="HisK_dim/P_dom"/>
</dbReference>
<evidence type="ECO:0000256" key="7">
    <source>
        <dbReference type="ARBA" id="ARBA00022741"/>
    </source>
</evidence>
<evidence type="ECO:0000256" key="8">
    <source>
        <dbReference type="ARBA" id="ARBA00022777"/>
    </source>
</evidence>
<dbReference type="RefSeq" id="WP_009138793.1">
    <property type="nucleotide sequence ID" value="NZ_JH815198.1"/>
</dbReference>
<comment type="subcellular location">
    <subcellularLocation>
        <location evidence="2">Cell membrane</location>
        <topology evidence="2">Multi-pass membrane protein</topology>
    </subcellularLocation>
</comment>
<dbReference type="Pfam" id="PF00512">
    <property type="entry name" value="HisKA"/>
    <property type="match status" value="1"/>
</dbReference>
<dbReference type="PANTHER" id="PTHR44936">
    <property type="entry name" value="SENSOR PROTEIN CREC"/>
    <property type="match status" value="1"/>
</dbReference>
<proteinExistence type="predicted"/>
<dbReference type="InterPro" id="IPR003594">
    <property type="entry name" value="HATPase_dom"/>
</dbReference>
<keyword evidence="6" id="KW-0808">Transferase</keyword>
<dbReference type="Gene3D" id="1.10.287.130">
    <property type="match status" value="1"/>
</dbReference>
<dbReference type="HOGENOM" id="CLU_000445_89_26_11"/>
<comment type="caution">
    <text evidence="13">The sequence shown here is derived from an EMBL/GenBank/DDBJ whole genome shotgun (WGS) entry which is preliminary data.</text>
</comment>
<evidence type="ECO:0000256" key="10">
    <source>
        <dbReference type="ARBA" id="ARBA00023012"/>
    </source>
</evidence>
<dbReference type="Pfam" id="PF02518">
    <property type="entry name" value="HATPase_c"/>
    <property type="match status" value="1"/>
</dbReference>
<keyword evidence="11" id="KW-1133">Transmembrane helix</keyword>
<dbReference type="OrthoDB" id="9757990at2"/>
<name>K0ZA19_9ACTN</name>
<accession>K0ZA19</accession>
<dbReference type="CDD" id="cd00075">
    <property type="entry name" value="HATPase"/>
    <property type="match status" value="1"/>
</dbReference>
<feature type="transmembrane region" description="Helical" evidence="11">
    <location>
        <begin position="184"/>
        <end position="203"/>
    </location>
</feature>
<evidence type="ECO:0000256" key="11">
    <source>
        <dbReference type="SAM" id="Phobius"/>
    </source>
</evidence>
<protein>
    <recommendedName>
        <fullName evidence="3">histidine kinase</fullName>
        <ecNumber evidence="3">2.7.13.3</ecNumber>
    </recommendedName>
</protein>
<dbReference type="SMART" id="SM00388">
    <property type="entry name" value="HisKA"/>
    <property type="match status" value="1"/>
</dbReference>
<dbReference type="PROSITE" id="PS50109">
    <property type="entry name" value="HIS_KIN"/>
    <property type="match status" value="1"/>
</dbReference>
<dbReference type="eggNOG" id="COG2205">
    <property type="taxonomic scope" value="Bacteria"/>
</dbReference>
<dbReference type="InterPro" id="IPR005467">
    <property type="entry name" value="His_kinase_dom"/>
</dbReference>
<keyword evidence="11" id="KW-0472">Membrane</keyword>
<keyword evidence="10" id="KW-0902">Two-component regulatory system</keyword>
<keyword evidence="9" id="KW-0067">ATP-binding</keyword>
<evidence type="ECO:0000256" key="1">
    <source>
        <dbReference type="ARBA" id="ARBA00000085"/>
    </source>
</evidence>
<keyword evidence="8" id="KW-0418">Kinase</keyword>
<dbReference type="InterPro" id="IPR036097">
    <property type="entry name" value="HisK_dim/P_sf"/>
</dbReference>
<evidence type="ECO:0000259" key="12">
    <source>
        <dbReference type="PROSITE" id="PS50109"/>
    </source>
</evidence>
<keyword evidence="7" id="KW-0547">Nucleotide-binding</keyword>
<keyword evidence="5" id="KW-0597">Phosphoprotein</keyword>
<dbReference type="EC" id="2.7.13.3" evidence="3"/>
<feature type="domain" description="Histidine kinase" evidence="12">
    <location>
        <begin position="263"/>
        <end position="532"/>
    </location>
</feature>
<dbReference type="Proteomes" id="UP000006069">
    <property type="component" value="Unassembled WGS sequence"/>
</dbReference>
<dbReference type="InterPro" id="IPR050980">
    <property type="entry name" value="2C_sensor_his_kinase"/>
</dbReference>
<evidence type="ECO:0000256" key="6">
    <source>
        <dbReference type="ARBA" id="ARBA00022679"/>
    </source>
</evidence>
<dbReference type="InterPro" id="IPR004358">
    <property type="entry name" value="Sig_transdc_His_kin-like_C"/>
</dbReference>
<keyword evidence="14" id="KW-1185">Reference proteome</keyword>
<dbReference type="EMBL" id="ADMD01000002">
    <property type="protein sequence ID" value="EJZ84255.1"/>
    <property type="molecule type" value="Genomic_DNA"/>
</dbReference>
<evidence type="ECO:0000256" key="9">
    <source>
        <dbReference type="ARBA" id="ARBA00022840"/>
    </source>
</evidence>
<dbReference type="InterPro" id="IPR036890">
    <property type="entry name" value="HATPase_C_sf"/>
</dbReference>
<keyword evidence="4" id="KW-1003">Cell membrane</keyword>
<reference evidence="13 14" key="1">
    <citation type="submission" date="2012-08" db="EMBL/GenBank/DDBJ databases">
        <title>The Genome Sequence of Slackia piriformis YIT 12062.</title>
        <authorList>
            <consortium name="The Broad Institute Genome Sequencing Platform"/>
            <person name="Earl A."/>
            <person name="Ward D."/>
            <person name="Feldgarden M."/>
            <person name="Gevers D."/>
            <person name="Morotomi M."/>
            <person name="Walker B."/>
            <person name="Young S.K."/>
            <person name="Zeng Q."/>
            <person name="Gargeya S."/>
            <person name="Fitzgerald M."/>
            <person name="Haas B."/>
            <person name="Abouelleil A."/>
            <person name="Alvarado L."/>
            <person name="Arachchi H.M."/>
            <person name="Berlin A.M."/>
            <person name="Chapman S.B."/>
            <person name="Goldberg J."/>
            <person name="Griggs A."/>
            <person name="Gujja S."/>
            <person name="Hansen M."/>
            <person name="Howarth C."/>
            <person name="Imamovic A."/>
            <person name="Larimer J."/>
            <person name="McCowen C."/>
            <person name="Montmayeur A."/>
            <person name="Murphy C."/>
            <person name="Neiman D."/>
            <person name="Pearson M."/>
            <person name="Priest M."/>
            <person name="Roberts A."/>
            <person name="Saif S."/>
            <person name="Shea T."/>
            <person name="Sisk P."/>
            <person name="Sykes S."/>
            <person name="Wortman J."/>
            <person name="Nusbaum C."/>
            <person name="Birren B."/>
        </authorList>
    </citation>
    <scope>NUCLEOTIDE SEQUENCE [LARGE SCALE GENOMIC DNA]</scope>
    <source>
        <strain evidence="13 14">YIT 12062</strain>
    </source>
</reference>
<comment type="catalytic activity">
    <reaction evidence="1">
        <text>ATP + protein L-histidine = ADP + protein N-phospho-L-histidine.</text>
        <dbReference type="EC" id="2.7.13.3"/>
    </reaction>
</comment>
<evidence type="ECO:0000313" key="14">
    <source>
        <dbReference type="Proteomes" id="UP000006069"/>
    </source>
</evidence>
<dbReference type="SUPFAM" id="SSF55874">
    <property type="entry name" value="ATPase domain of HSP90 chaperone/DNA topoisomerase II/histidine kinase"/>
    <property type="match status" value="1"/>
</dbReference>
<evidence type="ECO:0000256" key="5">
    <source>
        <dbReference type="ARBA" id="ARBA00022553"/>
    </source>
</evidence>